<reference evidence="3" key="2">
    <citation type="submission" date="2020-09" db="EMBL/GenBank/DDBJ databases">
        <authorList>
            <person name="Sun Q."/>
            <person name="Ohkuma M."/>
        </authorList>
    </citation>
    <scope>NUCLEOTIDE SEQUENCE</scope>
    <source>
        <strain evidence="3">JCM 4815</strain>
    </source>
</reference>
<sequence length="324" mass="35571">MGTFMRREWSPEDVVAFWTPVGGDWDLVANKSGPTRLGFVLMLKFFELEGRFPKFVEEFPPAAVDYVADVVRVPAEDLAKDDLSSRSAKGHRTQIREALGFRPATRADEERLTAWLADEVCPVELVEDQLREALLVQCRSDRVEPPGRIERIVAAARARADRVFCAQTVARLGGTCALRLLGLVADGNEEGTALLASLKRDPGAVGLESLLTEITKLTGQGARRDVHARAAPAPVHARARQHAAAPAGPGRAEVGEEAERRGPARSDRAVLVEYQPIRHLPPGHEQAARPCVGRRAPPPHPGQHLRPNERRDTMKEFQNLTDPG</sequence>
<evidence type="ECO:0000313" key="3">
    <source>
        <dbReference type="EMBL" id="GGZ20269.1"/>
    </source>
</evidence>
<organism evidence="3 4">
    <name type="scientific">Streptomyces poonensis</name>
    <dbReference type="NCBI Taxonomy" id="68255"/>
    <lineage>
        <taxon>Bacteria</taxon>
        <taxon>Bacillati</taxon>
        <taxon>Actinomycetota</taxon>
        <taxon>Actinomycetes</taxon>
        <taxon>Kitasatosporales</taxon>
        <taxon>Streptomycetaceae</taxon>
        <taxon>Streptomyces</taxon>
    </lineage>
</organism>
<dbReference type="AlphaFoldDB" id="A0A918PT22"/>
<keyword evidence="4" id="KW-1185">Reference proteome</keyword>
<reference evidence="3" key="1">
    <citation type="journal article" date="2014" name="Int. J. Syst. Evol. Microbiol.">
        <title>Complete genome sequence of Corynebacterium casei LMG S-19264T (=DSM 44701T), isolated from a smear-ripened cheese.</title>
        <authorList>
            <consortium name="US DOE Joint Genome Institute (JGI-PGF)"/>
            <person name="Walter F."/>
            <person name="Albersmeier A."/>
            <person name="Kalinowski J."/>
            <person name="Ruckert C."/>
        </authorList>
    </citation>
    <scope>NUCLEOTIDE SEQUENCE</scope>
    <source>
        <strain evidence="3">JCM 4815</strain>
    </source>
</reference>
<feature type="region of interest" description="Disordered" evidence="1">
    <location>
        <begin position="236"/>
        <end position="324"/>
    </location>
</feature>
<name>A0A918PT22_9ACTN</name>
<dbReference type="EMBL" id="BMVW01000009">
    <property type="protein sequence ID" value="GGZ20269.1"/>
    <property type="molecule type" value="Genomic_DNA"/>
</dbReference>
<feature type="compositionally biased region" description="Basic and acidic residues" evidence="1">
    <location>
        <begin position="306"/>
        <end position="315"/>
    </location>
</feature>
<evidence type="ECO:0000313" key="4">
    <source>
        <dbReference type="Proteomes" id="UP000622166"/>
    </source>
</evidence>
<comment type="caution">
    <text evidence="3">The sequence shown here is derived from an EMBL/GenBank/DDBJ whole genome shotgun (WGS) entry which is preliminary data.</text>
</comment>
<feature type="compositionally biased region" description="Low complexity" evidence="1">
    <location>
        <begin position="236"/>
        <end position="252"/>
    </location>
</feature>
<proteinExistence type="predicted"/>
<dbReference type="Proteomes" id="UP000622166">
    <property type="component" value="Unassembled WGS sequence"/>
</dbReference>
<dbReference type="InterPro" id="IPR025296">
    <property type="entry name" value="DUF4158"/>
</dbReference>
<dbReference type="Pfam" id="PF13700">
    <property type="entry name" value="DUF4158"/>
    <property type="match status" value="1"/>
</dbReference>
<feature type="domain" description="DUF4158" evidence="2">
    <location>
        <begin position="7"/>
        <end position="156"/>
    </location>
</feature>
<accession>A0A918PT22</accession>
<evidence type="ECO:0000259" key="2">
    <source>
        <dbReference type="Pfam" id="PF13700"/>
    </source>
</evidence>
<feature type="compositionally biased region" description="Basic and acidic residues" evidence="1">
    <location>
        <begin position="253"/>
        <end position="270"/>
    </location>
</feature>
<gene>
    <name evidence="3" type="ORF">GCM10010365_45710</name>
</gene>
<evidence type="ECO:0000256" key="1">
    <source>
        <dbReference type="SAM" id="MobiDB-lite"/>
    </source>
</evidence>
<protein>
    <recommendedName>
        <fullName evidence="2">DUF4158 domain-containing protein</fullName>
    </recommendedName>
</protein>